<dbReference type="OrthoDB" id="9780765at2"/>
<protein>
    <submittedName>
        <fullName evidence="3">Pimeloyl-ACP methyl ester carboxylesterase</fullName>
    </submittedName>
</protein>
<dbReference type="STRING" id="420953.SAMN05192543_106451"/>
<dbReference type="Proteomes" id="UP000199548">
    <property type="component" value="Unassembled WGS sequence"/>
</dbReference>
<dbReference type="EMBL" id="FOQU01000006">
    <property type="protein sequence ID" value="SFJ35006.1"/>
    <property type="molecule type" value="Genomic_DNA"/>
</dbReference>
<evidence type="ECO:0000256" key="1">
    <source>
        <dbReference type="SAM" id="SignalP"/>
    </source>
</evidence>
<accession>A0A1I3QP50</accession>
<dbReference type="PANTHER" id="PTHR46331:SF2">
    <property type="entry name" value="VALACYCLOVIR HYDROLASE"/>
    <property type="match status" value="1"/>
</dbReference>
<sequence>MREKTNRSRSRVQRLFLCACTVFAVQYAQYAQAEARWQTLPPTPAPVAGEHHGIADVNGIHLYYATIGSGSPVILLHGGLSNSDYFGNQIRALMKHHEVVIVDSRGHGRSTRDARPFGYDLMTDDVVALMDKLKLQKADIVGWSDGAIIGLDLAIRYPDRVGKVIAFAANTKTDGVIQDVERNPTFAAFIKRAGNEYRHLSPTPNEYDAFVEQISHMWASQPNWTDAQLKGIKAPVLVLDGDHDEAIHREHTEYIAATIPGAGLMILPNTSHFAFLQDPEAFNFAIEHFLGDR</sequence>
<dbReference type="InterPro" id="IPR000073">
    <property type="entry name" value="AB_hydrolase_1"/>
</dbReference>
<proteinExistence type="predicted"/>
<gene>
    <name evidence="3" type="ORF">SAMN05192543_106451</name>
</gene>
<reference evidence="3 4" key="1">
    <citation type="submission" date="2016-10" db="EMBL/GenBank/DDBJ databases">
        <authorList>
            <person name="de Groot N.N."/>
        </authorList>
    </citation>
    <scope>NUCLEOTIDE SEQUENCE [LARGE SCALE GENOMIC DNA]</scope>
    <source>
        <strain evidence="3 4">LMG 23650</strain>
    </source>
</reference>
<organism evidence="3 4">
    <name type="scientific">Paraburkholderia megapolitana</name>
    <dbReference type="NCBI Taxonomy" id="420953"/>
    <lineage>
        <taxon>Bacteria</taxon>
        <taxon>Pseudomonadati</taxon>
        <taxon>Pseudomonadota</taxon>
        <taxon>Betaproteobacteria</taxon>
        <taxon>Burkholderiales</taxon>
        <taxon>Burkholderiaceae</taxon>
        <taxon>Paraburkholderia</taxon>
    </lineage>
</organism>
<dbReference type="AlphaFoldDB" id="A0A1I3QP50"/>
<keyword evidence="1" id="KW-0732">Signal</keyword>
<feature type="signal peptide" evidence="1">
    <location>
        <begin position="1"/>
        <end position="24"/>
    </location>
</feature>
<feature type="domain" description="AB hydrolase-1" evidence="2">
    <location>
        <begin position="73"/>
        <end position="282"/>
    </location>
</feature>
<dbReference type="PANTHER" id="PTHR46331">
    <property type="entry name" value="VALACYCLOVIR HYDROLASE"/>
    <property type="match status" value="1"/>
</dbReference>
<dbReference type="SUPFAM" id="SSF53474">
    <property type="entry name" value="alpha/beta-Hydrolases"/>
    <property type="match status" value="1"/>
</dbReference>
<dbReference type="Pfam" id="PF12697">
    <property type="entry name" value="Abhydrolase_6"/>
    <property type="match status" value="1"/>
</dbReference>
<evidence type="ECO:0000259" key="2">
    <source>
        <dbReference type="Pfam" id="PF12697"/>
    </source>
</evidence>
<dbReference type="InterPro" id="IPR029058">
    <property type="entry name" value="AB_hydrolase_fold"/>
</dbReference>
<keyword evidence="4" id="KW-1185">Reference proteome</keyword>
<evidence type="ECO:0000313" key="4">
    <source>
        <dbReference type="Proteomes" id="UP000199548"/>
    </source>
</evidence>
<name>A0A1I3QP50_9BURK</name>
<dbReference type="GO" id="GO:0017171">
    <property type="term" value="F:serine hydrolase activity"/>
    <property type="evidence" value="ECO:0007669"/>
    <property type="project" value="TreeGrafter"/>
</dbReference>
<feature type="chain" id="PRO_5011624301" evidence="1">
    <location>
        <begin position="25"/>
        <end position="293"/>
    </location>
</feature>
<evidence type="ECO:0000313" key="3">
    <source>
        <dbReference type="EMBL" id="SFJ35006.1"/>
    </source>
</evidence>
<dbReference type="PRINTS" id="PR00111">
    <property type="entry name" value="ABHYDROLASE"/>
</dbReference>
<dbReference type="Gene3D" id="3.40.50.1820">
    <property type="entry name" value="alpha/beta hydrolase"/>
    <property type="match status" value="1"/>
</dbReference>